<evidence type="ECO:0000313" key="2">
    <source>
        <dbReference type="Proteomes" id="UP000826661"/>
    </source>
</evidence>
<gene>
    <name evidence="1" type="ORF">H0G86_000579</name>
</gene>
<dbReference type="EMBL" id="CP075864">
    <property type="protein sequence ID" value="QYS93193.1"/>
    <property type="molecule type" value="Genomic_DNA"/>
</dbReference>
<name>A0A8G0L246_9HYPO</name>
<proteinExistence type="predicted"/>
<keyword evidence="2" id="KW-1185">Reference proteome</keyword>
<dbReference type="AlphaFoldDB" id="A0A8G0L246"/>
<protein>
    <submittedName>
        <fullName evidence="1">Uncharacterized protein</fullName>
    </submittedName>
</protein>
<evidence type="ECO:0000313" key="1">
    <source>
        <dbReference type="EMBL" id="QYS93193.1"/>
    </source>
</evidence>
<dbReference type="Proteomes" id="UP000826661">
    <property type="component" value="Chromosome I"/>
</dbReference>
<accession>A0A8G0L246</accession>
<sequence length="116" mass="12290">MANVEALTTAMSPCLLSYARSTGFGFEQPLSVETGAQMMGNKFLPMLGHGGVVVRAIYSVFPSSTSCIAWVGLIPDMHPLPLSGDCCRLGCRSAAGSRSHVACVWPRAFNAHPSVF</sequence>
<organism evidence="1 2">
    <name type="scientific">Trichoderma simmonsii</name>
    <dbReference type="NCBI Taxonomy" id="1491479"/>
    <lineage>
        <taxon>Eukaryota</taxon>
        <taxon>Fungi</taxon>
        <taxon>Dikarya</taxon>
        <taxon>Ascomycota</taxon>
        <taxon>Pezizomycotina</taxon>
        <taxon>Sordariomycetes</taxon>
        <taxon>Hypocreomycetidae</taxon>
        <taxon>Hypocreales</taxon>
        <taxon>Hypocreaceae</taxon>
        <taxon>Trichoderma</taxon>
    </lineage>
</organism>
<reference evidence="1 2" key="1">
    <citation type="journal article" date="2021" name="BMC Genomics">
        <title>Telomere-to-telomere genome assembly of asparaginase-producing Trichoderma simmonsii.</title>
        <authorList>
            <person name="Chung D."/>
            <person name="Kwon Y.M."/>
            <person name="Yang Y."/>
        </authorList>
    </citation>
    <scope>NUCLEOTIDE SEQUENCE [LARGE SCALE GENOMIC DNA]</scope>
    <source>
        <strain evidence="1 2">GH-Sj1</strain>
    </source>
</reference>